<dbReference type="SMART" id="SM00382">
    <property type="entry name" value="AAA"/>
    <property type="match status" value="1"/>
</dbReference>
<organism evidence="5 6">
    <name type="scientific">Nonomuraea ferruginea</name>
    <dbReference type="NCBI Taxonomy" id="46174"/>
    <lineage>
        <taxon>Bacteria</taxon>
        <taxon>Bacillati</taxon>
        <taxon>Actinomycetota</taxon>
        <taxon>Actinomycetes</taxon>
        <taxon>Streptosporangiales</taxon>
        <taxon>Streptosporangiaceae</taxon>
        <taxon>Nonomuraea</taxon>
    </lineage>
</organism>
<evidence type="ECO:0000259" key="4">
    <source>
        <dbReference type="SMART" id="SM00382"/>
    </source>
</evidence>
<dbReference type="InterPro" id="IPR003593">
    <property type="entry name" value="AAA+_ATPase"/>
</dbReference>
<dbReference type="Pfam" id="PF13191">
    <property type="entry name" value="AAA_16"/>
    <property type="match status" value="1"/>
</dbReference>
<keyword evidence="6" id="KW-1185">Reference proteome</keyword>
<dbReference type="PANTHER" id="PTHR16305:SF35">
    <property type="entry name" value="TRANSCRIPTIONAL ACTIVATOR DOMAIN"/>
    <property type="match status" value="1"/>
</dbReference>
<dbReference type="InterPro" id="IPR027417">
    <property type="entry name" value="P-loop_NTPase"/>
</dbReference>
<dbReference type="RefSeq" id="WP_271276809.1">
    <property type="nucleotide sequence ID" value="NZ_BAABFD010000004.1"/>
</dbReference>
<evidence type="ECO:0000256" key="3">
    <source>
        <dbReference type="SAM" id="MobiDB-lite"/>
    </source>
</evidence>
<sequence length="1230" mass="129217">MNGTARDLIGRDHPAGLLRAEIGRVIDSHGGLVLVTGEAGIGKTTLVSSAAAQARGRGALVAAGSCWEAGSAPGYWPWVQALRALRRAAGPERWAEARQSAGDVLAVLLGEAAAGETAPDGFQVYDAVTDALVVLAQRQPVVVVLDDLHFADPASLRLLAFAAQQTWFERLLLIGTYRDTEVEAADHPLRELLSPLALKATTITLTGLDAAGVAALMTRTVGADPPPDLVSEVHVRTGGNPFFVEQTARLWHSGGSAGAVPPGVRDALLRRLSLLPEPVSRLLPIAAVLGRRFPRQLLAAAARQPTAHVDRLLELAVVAKLVTAEGGGVFAFAHDLVRETLYDSLDDPGALHGAVVDAVDRDPGLAARMLPGHLARHAHLAGDRVDPERVVELQLAAARDAGRRIAAEEHLGHLRRAHQLSRATSPRTRAKAALSLGFELSHVGERETARRLFGEAWAIARELDDRELLTRVALTWLRKFGLSDALPHLREAHAALVGGAAPDDRLALDLVFHLAARARAGGDDDALVFSLWAHHDILKGPDTAGERMRLVEELIGLARRTGDPELEHFASALRWVAMIEQGDPGYLDRFHDYQALGRRSELPSVDLNTAVDASIVAALGGRLAEAEKLLAEVRDSDARKHPHYIDMLLHHQWSILSLQGRFGEQEEVVRLLRGSGHLCPGLLEGLTALHTGDLDTALRRLAEGEPRNRIAQPLWLRFLAETAAAAHDPDLCARARAALEPHRGRWAVSLMGWDVSGPFDLWLALIDAADERWDEAIAGFTAAQRSADRMRARPWSVLARVHLADALLSRAAPGDLPAARALLEHAGQEATTLGMRHLTARVHDLLPDTTPASPAPPGTDESDGAGRSGDAGGVLGAGWSGAGEVVGAGRSGDVGELLGASLSGDADVVRGAGQSRGAGEVTGAGRSGDDGEVTGAGRSGGASEVTGASLSGSAGVVRGAGRSGDTGEVMGAGQSGGAGEDTGAGLSGSAGSVLGGHSSRSARSRAGPSEGSGVGPSVGARPVAGVGPGDAAVGFDGAYGAAGRGPGGGGPRFSREGAVWSLVFAGRAVHVPDAKGLRDLHTLLGSPGTDMPAVRLLDPEGGELVVAARRMGGDDVLDEEAKARYRHHLTLLDEEIDRATELGDDRRAAELDGERAALLEELRRAAGLGGRSRRLGDEAERARKTVTARIRDVLRKLDRAHPELAAHLRATVSTGSTCRYQPDTPITWRL</sequence>
<feature type="compositionally biased region" description="Gly residues" evidence="3">
    <location>
        <begin position="866"/>
        <end position="876"/>
    </location>
</feature>
<evidence type="ECO:0000313" key="5">
    <source>
        <dbReference type="EMBL" id="MDA0642214.1"/>
    </source>
</evidence>
<feature type="region of interest" description="Disordered" evidence="3">
    <location>
        <begin position="911"/>
        <end position="1025"/>
    </location>
</feature>
<protein>
    <submittedName>
        <fullName evidence="5">AAA family ATPase</fullName>
    </submittedName>
</protein>
<reference evidence="5 6" key="1">
    <citation type="submission" date="2022-11" db="EMBL/GenBank/DDBJ databases">
        <title>Nonomuraea corallina sp. nov., a new species of the genus Nonomuraea isolated from sea side sediment in Thai sea.</title>
        <authorList>
            <person name="Ngamcharungchit C."/>
            <person name="Matsumoto A."/>
            <person name="Suriyachadkun C."/>
            <person name="Panbangred W."/>
            <person name="Inahashi Y."/>
            <person name="Intra B."/>
        </authorList>
    </citation>
    <scope>NUCLEOTIDE SEQUENCE [LARGE SCALE GENOMIC DNA]</scope>
    <source>
        <strain evidence="5 6">DSM 43553</strain>
    </source>
</reference>
<feature type="compositionally biased region" description="Low complexity" evidence="3">
    <location>
        <begin position="989"/>
        <end position="1009"/>
    </location>
</feature>
<comment type="caution">
    <text evidence="5">The sequence shown here is derived from an EMBL/GenBank/DDBJ whole genome shotgun (WGS) entry which is preliminary data.</text>
</comment>
<feature type="compositionally biased region" description="Gly residues" evidence="3">
    <location>
        <begin position="914"/>
        <end position="926"/>
    </location>
</feature>
<evidence type="ECO:0000313" key="6">
    <source>
        <dbReference type="Proteomes" id="UP001212498"/>
    </source>
</evidence>
<keyword evidence="1" id="KW-0547">Nucleotide-binding</keyword>
<dbReference type="SUPFAM" id="SSF52540">
    <property type="entry name" value="P-loop containing nucleoside triphosphate hydrolases"/>
    <property type="match status" value="1"/>
</dbReference>
<dbReference type="EMBL" id="JAPNUD010000037">
    <property type="protein sequence ID" value="MDA0642214.1"/>
    <property type="molecule type" value="Genomic_DNA"/>
</dbReference>
<dbReference type="PANTHER" id="PTHR16305">
    <property type="entry name" value="TESTICULAR SOLUBLE ADENYLYL CYCLASE"/>
    <property type="match status" value="1"/>
</dbReference>
<keyword evidence="2" id="KW-0067">ATP-binding</keyword>
<feature type="compositionally biased region" description="Gly residues" evidence="3">
    <location>
        <begin position="973"/>
        <end position="988"/>
    </location>
</feature>
<evidence type="ECO:0000256" key="2">
    <source>
        <dbReference type="ARBA" id="ARBA00022840"/>
    </source>
</evidence>
<name>A0ABT4SYV7_9ACTN</name>
<proteinExistence type="predicted"/>
<gene>
    <name evidence="5" type="ORF">OUY24_16390</name>
</gene>
<dbReference type="InterPro" id="IPR041664">
    <property type="entry name" value="AAA_16"/>
</dbReference>
<dbReference type="Proteomes" id="UP001212498">
    <property type="component" value="Unassembled WGS sequence"/>
</dbReference>
<evidence type="ECO:0000256" key="1">
    <source>
        <dbReference type="ARBA" id="ARBA00022741"/>
    </source>
</evidence>
<feature type="region of interest" description="Disordered" evidence="3">
    <location>
        <begin position="846"/>
        <end position="876"/>
    </location>
</feature>
<accession>A0ABT4SYV7</accession>
<feature type="domain" description="AAA+ ATPase" evidence="4">
    <location>
        <begin position="29"/>
        <end position="208"/>
    </location>
</feature>